<dbReference type="Pfam" id="PF11799">
    <property type="entry name" value="IMS_C"/>
    <property type="match status" value="1"/>
</dbReference>
<dbReference type="PROSITE" id="PS50173">
    <property type="entry name" value="UMUC"/>
    <property type="match status" value="1"/>
</dbReference>
<dbReference type="Gene3D" id="1.10.150.20">
    <property type="entry name" value="5' to 3' exonuclease, C-terminal subdomain"/>
    <property type="match status" value="1"/>
</dbReference>
<evidence type="ECO:0000259" key="2">
    <source>
        <dbReference type="PROSITE" id="PS50173"/>
    </source>
</evidence>
<dbReference type="OrthoDB" id="9808813at2"/>
<dbReference type="GO" id="GO:0005829">
    <property type="term" value="C:cytosol"/>
    <property type="evidence" value="ECO:0007669"/>
    <property type="project" value="TreeGrafter"/>
</dbReference>
<dbReference type="Gene3D" id="3.30.70.270">
    <property type="match status" value="1"/>
</dbReference>
<feature type="domain" description="UmuC" evidence="2">
    <location>
        <begin position="1"/>
        <end position="114"/>
    </location>
</feature>
<dbReference type="InterPro" id="IPR050116">
    <property type="entry name" value="DNA_polymerase-Y"/>
</dbReference>
<dbReference type="Gene3D" id="3.30.1490.100">
    <property type="entry name" value="DNA polymerase, Y-family, little finger domain"/>
    <property type="match status" value="1"/>
</dbReference>
<dbReference type="GO" id="GO:0003684">
    <property type="term" value="F:damaged DNA binding"/>
    <property type="evidence" value="ECO:0007669"/>
    <property type="project" value="InterPro"/>
</dbReference>
<evidence type="ECO:0000256" key="1">
    <source>
        <dbReference type="ARBA" id="ARBA00010945"/>
    </source>
</evidence>
<dbReference type="InterPro" id="IPR043502">
    <property type="entry name" value="DNA/RNA_pol_sf"/>
</dbReference>
<reference evidence="3 4" key="1">
    <citation type="submission" date="2016-10" db="EMBL/GenBank/DDBJ databases">
        <authorList>
            <person name="de Groot N.N."/>
        </authorList>
    </citation>
    <scope>NUCLEOTIDE SEQUENCE [LARGE SCALE GENOMIC DNA]</scope>
    <source>
        <strain evidence="3 4">DSM 8423</strain>
    </source>
</reference>
<dbReference type="AlphaFoldDB" id="A0A1H8B6K1"/>
<organism evidence="3 4">
    <name type="scientific">Syntrophus gentianae</name>
    <dbReference type="NCBI Taxonomy" id="43775"/>
    <lineage>
        <taxon>Bacteria</taxon>
        <taxon>Pseudomonadati</taxon>
        <taxon>Thermodesulfobacteriota</taxon>
        <taxon>Syntrophia</taxon>
        <taxon>Syntrophales</taxon>
        <taxon>Syntrophaceae</taxon>
        <taxon>Syntrophus</taxon>
    </lineage>
</organism>
<dbReference type="PANTHER" id="PTHR11076">
    <property type="entry name" value="DNA REPAIR POLYMERASE UMUC / TRANSFERASE FAMILY MEMBER"/>
    <property type="match status" value="1"/>
</dbReference>
<proteinExistence type="inferred from homology"/>
<dbReference type="GO" id="GO:0006281">
    <property type="term" value="P:DNA repair"/>
    <property type="evidence" value="ECO:0007669"/>
    <property type="project" value="InterPro"/>
</dbReference>
<dbReference type="Proteomes" id="UP000198744">
    <property type="component" value="Unassembled WGS sequence"/>
</dbReference>
<dbReference type="PANTHER" id="PTHR11076:SF34">
    <property type="entry name" value="PROTEIN UMUC"/>
    <property type="match status" value="1"/>
</dbReference>
<dbReference type="STRING" id="43775.SAMN04489760_1462"/>
<dbReference type="InterPro" id="IPR001126">
    <property type="entry name" value="UmuC"/>
</dbReference>
<dbReference type="GO" id="GO:0003887">
    <property type="term" value="F:DNA-directed DNA polymerase activity"/>
    <property type="evidence" value="ECO:0007669"/>
    <property type="project" value="TreeGrafter"/>
</dbReference>
<dbReference type="InterPro" id="IPR036775">
    <property type="entry name" value="DNA_pol_Y-fam_lit_finger_sf"/>
</dbReference>
<dbReference type="InterPro" id="IPR017961">
    <property type="entry name" value="DNA_pol_Y-fam_little_finger"/>
</dbReference>
<dbReference type="SUPFAM" id="SSF56672">
    <property type="entry name" value="DNA/RNA polymerases"/>
    <property type="match status" value="1"/>
</dbReference>
<dbReference type="GO" id="GO:0009432">
    <property type="term" value="P:SOS response"/>
    <property type="evidence" value="ECO:0007669"/>
    <property type="project" value="TreeGrafter"/>
</dbReference>
<accession>A0A1H8B6K1</accession>
<sequence>MLNSYTYSLFSRRMFNIMRRFTPDVEEYSIDEAFADITGMRRVLRSSYVGIAEQMKRAIERELGIGVSVGVSLTKVLAKVGSKHQKPSGLTVIAGRSITHYLEHLPAGKVWGIGPATTSYLAKLGVKTALEFARMPEAAVRKRFTKPSIEIWRELRGDSVYPVISREKSVYASISKMKTFAPPTSDREYLFAHLLRNLESACIKARRYGLAPRKILSLLRTQEFRDRGSEATLIRPSALPLELSGLLRELFEMLYREKELYRATGVVLLELTQDTNVQYSLFESPMKAEKIRELYEAVDSLSGRYGKHTLHLGASHPLEQQGKGKRGTPTVREETRLYGETQRRHLGLPILHVK</sequence>
<dbReference type="RefSeq" id="WP_093884856.1">
    <property type="nucleotide sequence ID" value="NZ_FOBS01000046.1"/>
</dbReference>
<dbReference type="GO" id="GO:0042276">
    <property type="term" value="P:error-prone translesion synthesis"/>
    <property type="evidence" value="ECO:0007669"/>
    <property type="project" value="TreeGrafter"/>
</dbReference>
<protein>
    <submittedName>
        <fullName evidence="3">DNA polymerase-4</fullName>
    </submittedName>
</protein>
<dbReference type="EMBL" id="FOBS01000046">
    <property type="protein sequence ID" value="SEM77477.1"/>
    <property type="molecule type" value="Genomic_DNA"/>
</dbReference>
<evidence type="ECO:0000313" key="3">
    <source>
        <dbReference type="EMBL" id="SEM77477.1"/>
    </source>
</evidence>
<dbReference type="InterPro" id="IPR043128">
    <property type="entry name" value="Rev_trsase/Diguanyl_cyclase"/>
</dbReference>
<name>A0A1H8B6K1_9BACT</name>
<keyword evidence="4" id="KW-1185">Reference proteome</keyword>
<gene>
    <name evidence="3" type="ORF">SAMN04489760_1462</name>
</gene>
<comment type="similarity">
    <text evidence="1">Belongs to the DNA polymerase type-Y family.</text>
</comment>
<dbReference type="Pfam" id="PF00817">
    <property type="entry name" value="IMS"/>
    <property type="match status" value="1"/>
</dbReference>
<dbReference type="SUPFAM" id="SSF100879">
    <property type="entry name" value="Lesion bypass DNA polymerase (Y-family), little finger domain"/>
    <property type="match status" value="1"/>
</dbReference>
<evidence type="ECO:0000313" key="4">
    <source>
        <dbReference type="Proteomes" id="UP000198744"/>
    </source>
</evidence>